<dbReference type="InterPro" id="IPR000315">
    <property type="entry name" value="Znf_B-box"/>
</dbReference>
<dbReference type="Gene3D" id="2.120.10.30">
    <property type="entry name" value="TolB, C-terminal domain"/>
    <property type="match status" value="1"/>
</dbReference>
<feature type="domain" description="B box-type" evidence="3">
    <location>
        <begin position="23"/>
        <end position="68"/>
    </location>
</feature>
<dbReference type="Proteomes" id="UP000683360">
    <property type="component" value="Unassembled WGS sequence"/>
</dbReference>
<feature type="coiled-coil region" evidence="2">
    <location>
        <begin position="142"/>
        <end position="216"/>
    </location>
</feature>
<dbReference type="AlphaFoldDB" id="A0A8S3VEQ5"/>
<evidence type="ECO:0000256" key="2">
    <source>
        <dbReference type="SAM" id="Coils"/>
    </source>
</evidence>
<reference evidence="4" key="1">
    <citation type="submission" date="2021-03" db="EMBL/GenBank/DDBJ databases">
        <authorList>
            <person name="Bekaert M."/>
        </authorList>
    </citation>
    <scope>NUCLEOTIDE SEQUENCE</scope>
</reference>
<evidence type="ECO:0000256" key="1">
    <source>
        <dbReference type="PROSITE-ProRule" id="PRU00024"/>
    </source>
</evidence>
<dbReference type="GO" id="GO:0008270">
    <property type="term" value="F:zinc ion binding"/>
    <property type="evidence" value="ECO:0007669"/>
    <property type="project" value="UniProtKB-KW"/>
</dbReference>
<dbReference type="EMBL" id="CAJPWZ010003303">
    <property type="protein sequence ID" value="CAG2256374.1"/>
    <property type="molecule type" value="Genomic_DNA"/>
</dbReference>
<gene>
    <name evidence="4" type="ORF">MEDL_67715</name>
</gene>
<organism evidence="4 5">
    <name type="scientific">Mytilus edulis</name>
    <name type="common">Blue mussel</name>
    <dbReference type="NCBI Taxonomy" id="6550"/>
    <lineage>
        <taxon>Eukaryota</taxon>
        <taxon>Metazoa</taxon>
        <taxon>Spiralia</taxon>
        <taxon>Lophotrochozoa</taxon>
        <taxon>Mollusca</taxon>
        <taxon>Bivalvia</taxon>
        <taxon>Autobranchia</taxon>
        <taxon>Pteriomorphia</taxon>
        <taxon>Mytilida</taxon>
        <taxon>Mytiloidea</taxon>
        <taxon>Mytilidae</taxon>
        <taxon>Mytilinae</taxon>
        <taxon>Mytilus</taxon>
    </lineage>
</organism>
<dbReference type="OrthoDB" id="10283341at2759"/>
<dbReference type="PANTHER" id="PTHR25462:SF296">
    <property type="entry name" value="MEIOTIC P26, ISOFORM F"/>
    <property type="match status" value="1"/>
</dbReference>
<dbReference type="PANTHER" id="PTHR25462">
    <property type="entry name" value="BONUS, ISOFORM C-RELATED"/>
    <property type="match status" value="1"/>
</dbReference>
<dbReference type="SUPFAM" id="SSF57845">
    <property type="entry name" value="B-box zinc-binding domain"/>
    <property type="match status" value="1"/>
</dbReference>
<dbReference type="InterPro" id="IPR047153">
    <property type="entry name" value="TRIM45/56/19-like"/>
</dbReference>
<proteinExistence type="predicted"/>
<evidence type="ECO:0000313" key="5">
    <source>
        <dbReference type="Proteomes" id="UP000683360"/>
    </source>
</evidence>
<name>A0A8S3VEQ5_MYTED</name>
<protein>
    <recommendedName>
        <fullName evidence="3">B box-type domain-containing protein</fullName>
    </recommendedName>
</protein>
<dbReference type="PROSITE" id="PS50119">
    <property type="entry name" value="ZF_BBOX"/>
    <property type="match status" value="1"/>
</dbReference>
<keyword evidence="1" id="KW-0863">Zinc-finger</keyword>
<sequence>MLDNIIYAIDPKGVDLKYGSQLLRTVYCTWLTPIASKRCTECEEALCSECSEAHKVQKMSRSHHLVDIDKIPKTINRSYNCSEHEHLPFDYFCVDHDVICCKECLPKNHLACTSVTSIDIASNNFKQSQSFLDSEEQLRFILEALEKLINNRKENCSRIEQEEKIILEQIASVKQNVISRLESLERSLKQQLTERKEKYITKIQRQEKEIADLVTSCKSEKEGLEFVRDHGSEKQTFVSIHSSKPILDDIENKVKQLSESFADIHLKFVKNVSKENITNIGSTELMETPCSYPFVPYKQRQSQVPVVPKRQVKSFTHLYDIDMKGEKLEGVTGITISDNNTLVFCDSYTKNIYFCDENDTYQSSISSLFKPWVITTIPGTNTGVMLNKEEPFVQFLDIERRRILKQVKFKQCAGGIAATNENIFVSFKGKIQVLDIRGNLIRTISLKHKQNIIAYISICPNGNICYSTVYEVHCITSAGCPVFSYASSDLLTPRNTTTDDEGCIYILDWGSHTIHKLTSTGTLVDILLKDCLARPMVLCFNRNVSKVYVANQYGKTISVFKTNFTD</sequence>
<dbReference type="SUPFAM" id="SSF101898">
    <property type="entry name" value="NHL repeat"/>
    <property type="match status" value="1"/>
</dbReference>
<keyword evidence="1" id="KW-0862">Zinc</keyword>
<dbReference type="Gene3D" id="3.30.160.60">
    <property type="entry name" value="Classic Zinc Finger"/>
    <property type="match status" value="1"/>
</dbReference>
<keyword evidence="1" id="KW-0479">Metal-binding</keyword>
<evidence type="ECO:0000259" key="3">
    <source>
        <dbReference type="PROSITE" id="PS50119"/>
    </source>
</evidence>
<keyword evidence="2" id="KW-0175">Coiled coil</keyword>
<comment type="caution">
    <text evidence="4">The sequence shown here is derived from an EMBL/GenBank/DDBJ whole genome shotgun (WGS) entry which is preliminary data.</text>
</comment>
<accession>A0A8S3VEQ5</accession>
<evidence type="ECO:0000313" key="4">
    <source>
        <dbReference type="EMBL" id="CAG2256374.1"/>
    </source>
</evidence>
<dbReference type="InterPro" id="IPR011042">
    <property type="entry name" value="6-blade_b-propeller_TolB-like"/>
</dbReference>
<keyword evidence="5" id="KW-1185">Reference proteome</keyword>